<name>A0A1Q9DG88_SYMMI</name>
<dbReference type="Proteomes" id="UP000186817">
    <property type="component" value="Unassembled WGS sequence"/>
</dbReference>
<dbReference type="AlphaFoldDB" id="A0A1Q9DG88"/>
<gene>
    <name evidence="1" type="ORF">AK812_SmicGene23835</name>
</gene>
<reference evidence="1 2" key="1">
    <citation type="submission" date="2016-02" db="EMBL/GenBank/DDBJ databases">
        <title>Genome analysis of coral dinoflagellate symbionts highlights evolutionary adaptations to a symbiotic lifestyle.</title>
        <authorList>
            <person name="Aranda M."/>
            <person name="Li Y."/>
            <person name="Liew Y.J."/>
            <person name="Baumgarten S."/>
            <person name="Simakov O."/>
            <person name="Wilson M."/>
            <person name="Piel J."/>
            <person name="Ashoor H."/>
            <person name="Bougouffa S."/>
            <person name="Bajic V.B."/>
            <person name="Ryu T."/>
            <person name="Ravasi T."/>
            <person name="Bayer T."/>
            <person name="Micklem G."/>
            <person name="Kim H."/>
            <person name="Bhak J."/>
            <person name="Lajeunesse T.C."/>
            <person name="Voolstra C.R."/>
        </authorList>
    </citation>
    <scope>NUCLEOTIDE SEQUENCE [LARGE SCALE GENOMIC DNA]</scope>
    <source>
        <strain evidence="1 2">CCMP2467</strain>
    </source>
</reference>
<proteinExistence type="predicted"/>
<sequence length="104" mass="11764">MLAATEPQLPACVFMSRRSEEDIGYPRDGMEKLAFRPQRAKKFSQVLDIRALRLAVLDPYAEQGCAGTTSQVNAANMQQVRTWLSSHFHETRDQSSYDTGNELK</sequence>
<evidence type="ECO:0000313" key="2">
    <source>
        <dbReference type="Proteomes" id="UP000186817"/>
    </source>
</evidence>
<comment type="caution">
    <text evidence="1">The sequence shown here is derived from an EMBL/GenBank/DDBJ whole genome shotgun (WGS) entry which is preliminary data.</text>
</comment>
<dbReference type="EMBL" id="LSRX01000554">
    <property type="protein sequence ID" value="OLP94188.1"/>
    <property type="molecule type" value="Genomic_DNA"/>
</dbReference>
<accession>A0A1Q9DG88</accession>
<organism evidence="1 2">
    <name type="scientific">Symbiodinium microadriaticum</name>
    <name type="common">Dinoflagellate</name>
    <name type="synonym">Zooxanthella microadriatica</name>
    <dbReference type="NCBI Taxonomy" id="2951"/>
    <lineage>
        <taxon>Eukaryota</taxon>
        <taxon>Sar</taxon>
        <taxon>Alveolata</taxon>
        <taxon>Dinophyceae</taxon>
        <taxon>Suessiales</taxon>
        <taxon>Symbiodiniaceae</taxon>
        <taxon>Symbiodinium</taxon>
    </lineage>
</organism>
<keyword evidence="2" id="KW-1185">Reference proteome</keyword>
<protein>
    <submittedName>
        <fullName evidence="1">Uncharacterized protein</fullName>
    </submittedName>
</protein>
<evidence type="ECO:0000313" key="1">
    <source>
        <dbReference type="EMBL" id="OLP94188.1"/>
    </source>
</evidence>